<dbReference type="AlphaFoldDB" id="A0A348B5H4"/>
<dbReference type="EMBL" id="BMQS01000013">
    <property type="protein sequence ID" value="GGT98621.1"/>
    <property type="molecule type" value="Genomic_DNA"/>
</dbReference>
<dbReference type="Gene3D" id="3.40.50.1010">
    <property type="entry name" value="5'-nuclease"/>
    <property type="match status" value="1"/>
</dbReference>
<evidence type="ECO:0000256" key="5">
    <source>
        <dbReference type="HAMAP-Rule" id="MF_00265"/>
    </source>
</evidence>
<feature type="domain" description="PIN" evidence="6">
    <location>
        <begin position="8"/>
        <end position="124"/>
    </location>
</feature>
<proteinExistence type="inferred from homology"/>
<evidence type="ECO:0000256" key="4">
    <source>
        <dbReference type="ARBA" id="ARBA00022801"/>
    </source>
</evidence>
<name>A0A348B5H4_9CREN</name>
<dbReference type="EMBL" id="AP018553">
    <property type="protein sequence ID" value="BBD73426.1"/>
    <property type="molecule type" value="Genomic_DNA"/>
</dbReference>
<comment type="function">
    <text evidence="5">Toxic component of a toxin-antitoxin (TA) system. An RNase.</text>
</comment>
<protein>
    <recommendedName>
        <fullName evidence="5">Ribonuclease VapC</fullName>
        <shortName evidence="5">RNase VapC</shortName>
        <ecNumber evidence="5">3.1.-.-</ecNumber>
    </recommendedName>
    <alternativeName>
        <fullName evidence="5">Putative toxin VapC</fullName>
    </alternativeName>
</protein>
<evidence type="ECO:0000256" key="1">
    <source>
        <dbReference type="ARBA" id="ARBA00022649"/>
    </source>
</evidence>
<accession>A0A348B5H4</accession>
<dbReference type="GO" id="GO:0016787">
    <property type="term" value="F:hydrolase activity"/>
    <property type="evidence" value="ECO:0007669"/>
    <property type="project" value="UniProtKB-KW"/>
</dbReference>
<dbReference type="Proteomes" id="UP000276741">
    <property type="component" value="Chromosome"/>
</dbReference>
<feature type="binding site" evidence="5">
    <location>
        <position position="10"/>
    </location>
    <ligand>
        <name>Mg(2+)</name>
        <dbReference type="ChEBI" id="CHEBI:18420"/>
    </ligand>
</feature>
<dbReference type="InterPro" id="IPR002716">
    <property type="entry name" value="PIN_dom"/>
</dbReference>
<dbReference type="Proteomes" id="UP000616143">
    <property type="component" value="Unassembled WGS sequence"/>
</dbReference>
<evidence type="ECO:0000256" key="3">
    <source>
        <dbReference type="ARBA" id="ARBA00022723"/>
    </source>
</evidence>
<organism evidence="7 9">
    <name type="scientific">Sulfodiicoccus acidiphilus</name>
    <dbReference type="NCBI Taxonomy" id="1670455"/>
    <lineage>
        <taxon>Archaea</taxon>
        <taxon>Thermoproteota</taxon>
        <taxon>Thermoprotei</taxon>
        <taxon>Sulfolobales</taxon>
        <taxon>Sulfolobaceae</taxon>
        <taxon>Sulfodiicoccus</taxon>
    </lineage>
</organism>
<dbReference type="OrthoDB" id="43837at2157"/>
<dbReference type="InterPro" id="IPR022907">
    <property type="entry name" value="VapC_family"/>
</dbReference>
<comment type="similarity">
    <text evidence="5">Belongs to the PINc/VapC protein family.</text>
</comment>
<gene>
    <name evidence="5" type="primary">vapC</name>
    <name evidence="8" type="ORF">GCM10007116_15040</name>
    <name evidence="7" type="ORF">HS1genome_1815</name>
</gene>
<reference evidence="8" key="4">
    <citation type="submission" date="2020-09" db="EMBL/GenBank/DDBJ databases">
        <authorList>
            <person name="Sun Q."/>
            <person name="Ohkuma M."/>
        </authorList>
    </citation>
    <scope>NUCLEOTIDE SEQUENCE</scope>
    <source>
        <strain evidence="8">JCM 31740</strain>
    </source>
</reference>
<feature type="binding site" evidence="5">
    <location>
        <position position="101"/>
    </location>
    <ligand>
        <name>Mg(2+)</name>
        <dbReference type="ChEBI" id="CHEBI:18420"/>
    </ligand>
</feature>
<keyword evidence="5" id="KW-0460">Magnesium</keyword>
<dbReference type="KEGG" id="sacd:HS1genome_1815"/>
<dbReference type="SUPFAM" id="SSF88723">
    <property type="entry name" value="PIN domain-like"/>
    <property type="match status" value="1"/>
</dbReference>
<dbReference type="Pfam" id="PF01850">
    <property type="entry name" value="PIN"/>
    <property type="match status" value="1"/>
</dbReference>
<dbReference type="GO" id="GO:0000287">
    <property type="term" value="F:magnesium ion binding"/>
    <property type="evidence" value="ECO:0007669"/>
    <property type="project" value="UniProtKB-UniRule"/>
</dbReference>
<reference evidence="8" key="1">
    <citation type="journal article" date="2014" name="Int. J. Syst. Evol. Microbiol.">
        <title>Complete genome sequence of Corynebacterium casei LMG S-19264T (=DSM 44701T), isolated from a smear-ripened cheese.</title>
        <authorList>
            <consortium name="US DOE Joint Genome Institute (JGI-PGF)"/>
            <person name="Walter F."/>
            <person name="Albersmeier A."/>
            <person name="Kalinowski J."/>
            <person name="Ruckert C."/>
        </authorList>
    </citation>
    <scope>NUCLEOTIDE SEQUENCE</scope>
    <source>
        <strain evidence="8">JCM 31740</strain>
    </source>
</reference>
<evidence type="ECO:0000313" key="8">
    <source>
        <dbReference type="EMBL" id="GGT98621.1"/>
    </source>
</evidence>
<dbReference type="EC" id="3.1.-.-" evidence="5"/>
<dbReference type="HAMAP" id="MF_00265">
    <property type="entry name" value="VapC_Nob1"/>
    <property type="match status" value="1"/>
</dbReference>
<evidence type="ECO:0000313" key="9">
    <source>
        <dbReference type="Proteomes" id="UP000276741"/>
    </source>
</evidence>
<evidence type="ECO:0000259" key="6">
    <source>
        <dbReference type="Pfam" id="PF01850"/>
    </source>
</evidence>
<keyword evidence="4 5" id="KW-0378">Hydrolase</keyword>
<evidence type="ECO:0000313" key="7">
    <source>
        <dbReference type="EMBL" id="BBD73426.1"/>
    </source>
</evidence>
<sequence>MRRDELLFVDSNVFFYAKVGDRRYGECCARVISALYAGRLKGVVDTLVLLEVGNSLRKFNVDFKSPVEAILSLPLTVYTPSVDDVVEGIAVGKERGMSPYDALHAVVAEKLGAKVLSADSDFRERLDPCDLAEDLGPGA</sequence>
<keyword evidence="2 5" id="KW-0540">Nuclease</keyword>
<reference evidence="9" key="2">
    <citation type="submission" date="2018-04" db="EMBL/GenBank/DDBJ databases">
        <title>Complete genome sequence of Sulfodiicoccus acidiphilus strain HS-1.</title>
        <authorList>
            <person name="Sakai H.D."/>
            <person name="Kurosawa N."/>
        </authorList>
    </citation>
    <scope>NUCLEOTIDE SEQUENCE [LARGE SCALE GENOMIC DNA]</scope>
    <source>
        <strain evidence="9">HS-1</strain>
    </source>
</reference>
<comment type="cofactor">
    <cofactor evidence="5">
        <name>Mg(2+)</name>
        <dbReference type="ChEBI" id="CHEBI:18420"/>
    </cofactor>
</comment>
<dbReference type="InterPro" id="IPR029060">
    <property type="entry name" value="PIN-like_dom_sf"/>
</dbReference>
<keyword evidence="5" id="KW-0800">Toxin</keyword>
<dbReference type="RefSeq" id="WP_126450609.1">
    <property type="nucleotide sequence ID" value="NZ_AP018553.1"/>
</dbReference>
<keyword evidence="3 5" id="KW-0479">Metal-binding</keyword>
<reference evidence="7" key="3">
    <citation type="journal article" date="2019" name="BMC Res. Notes">
        <title>Complete genome sequence of the Sulfodiicoccus acidiphilus strain HS-1T, the first crenarchaeon that lacks polB3, isolated from an acidic hot spring in Ohwaku-dani, Hakone, Japan.</title>
        <authorList>
            <person name="Sakai H.D."/>
            <person name="Kurosawa N."/>
        </authorList>
    </citation>
    <scope>NUCLEOTIDE SEQUENCE</scope>
    <source>
        <strain evidence="7">HS-1</strain>
    </source>
</reference>
<dbReference type="GeneID" id="38667290"/>
<dbReference type="GO" id="GO:0090729">
    <property type="term" value="F:toxin activity"/>
    <property type="evidence" value="ECO:0007669"/>
    <property type="project" value="UniProtKB-KW"/>
</dbReference>
<evidence type="ECO:0000256" key="2">
    <source>
        <dbReference type="ARBA" id="ARBA00022722"/>
    </source>
</evidence>
<keyword evidence="1 5" id="KW-1277">Toxin-antitoxin system</keyword>
<dbReference type="GO" id="GO:0004540">
    <property type="term" value="F:RNA nuclease activity"/>
    <property type="evidence" value="ECO:0007669"/>
    <property type="project" value="InterPro"/>
</dbReference>
<keyword evidence="9" id="KW-1185">Reference proteome</keyword>